<dbReference type="AlphaFoldDB" id="A0A540LU01"/>
<dbReference type="InterPro" id="IPR002816">
    <property type="entry name" value="TraB/PrgY/GumN_fam"/>
</dbReference>
<name>A0A540LU01_MALBA</name>
<dbReference type="PANTHER" id="PTHR21530:SF7">
    <property type="entry name" value="TRAB DOMAIN-CONTAINING PROTEIN"/>
    <property type="match status" value="1"/>
</dbReference>
<protein>
    <recommendedName>
        <fullName evidence="3">TraB family protein</fullName>
    </recommendedName>
</protein>
<dbReference type="CDD" id="cd14726">
    <property type="entry name" value="TraB_PrgY-like"/>
    <property type="match status" value="1"/>
</dbReference>
<proteinExistence type="predicted"/>
<dbReference type="Pfam" id="PF01963">
    <property type="entry name" value="TraB_PrgY_gumN"/>
    <property type="match status" value="1"/>
</dbReference>
<evidence type="ECO:0008006" key="3">
    <source>
        <dbReference type="Google" id="ProtNLM"/>
    </source>
</evidence>
<evidence type="ECO:0000313" key="1">
    <source>
        <dbReference type="EMBL" id="TQD89975.1"/>
    </source>
</evidence>
<gene>
    <name evidence="1" type="ORF">C1H46_024459</name>
</gene>
<dbReference type="GO" id="GO:0005741">
    <property type="term" value="C:mitochondrial outer membrane"/>
    <property type="evidence" value="ECO:0007669"/>
    <property type="project" value="TreeGrafter"/>
</dbReference>
<accession>A0A540LU01</accession>
<dbReference type="InterPro" id="IPR046345">
    <property type="entry name" value="TraB_PrgY-like"/>
</dbReference>
<keyword evidence="2" id="KW-1185">Reference proteome</keyword>
<dbReference type="STRING" id="106549.A0A540LU01"/>
<dbReference type="EMBL" id="VIEB01000464">
    <property type="protein sequence ID" value="TQD89975.1"/>
    <property type="molecule type" value="Genomic_DNA"/>
</dbReference>
<evidence type="ECO:0000313" key="2">
    <source>
        <dbReference type="Proteomes" id="UP000315295"/>
    </source>
</evidence>
<reference evidence="1 2" key="1">
    <citation type="journal article" date="2019" name="G3 (Bethesda)">
        <title>Sequencing of a Wild Apple (Malus baccata) Genome Unravels the Differences Between Cultivated and Wild Apple Species Regarding Disease Resistance and Cold Tolerance.</title>
        <authorList>
            <person name="Chen X."/>
        </authorList>
    </citation>
    <scope>NUCLEOTIDE SEQUENCE [LARGE SCALE GENOMIC DNA]</scope>
    <source>
        <strain evidence="2">cv. Shandingzi</strain>
        <tissue evidence="1">Leaves</tissue>
    </source>
</reference>
<sequence>MKRLKSYFSPNIFRKLNALMPFPPIHDTKKLRILHDHFSMLLVMTIQFVAKKSCREVEAVISHLKPEVVFLELCSSRVAALTPPNLKYLKVLSELEVFPGSEFAVAYEEARKYGGRVILGDRPVQLEKMDDDDVVIFIQEMGKKYPTLIETFVHERDQYMSSKLLKIASKHRSVVAVVGKGHLQGIKKHWQQPVVLEDLMVIPSKNPGSSTRRILKSMGVAVTVAAIVSGIYFASKSK</sequence>
<comment type="caution">
    <text evidence="1">The sequence shown here is derived from an EMBL/GenBank/DDBJ whole genome shotgun (WGS) entry which is preliminary data.</text>
</comment>
<dbReference type="PANTHER" id="PTHR21530">
    <property type="entry name" value="PHEROMONE SHUTDOWN PROTEIN"/>
    <property type="match status" value="1"/>
</dbReference>
<organism evidence="1 2">
    <name type="scientific">Malus baccata</name>
    <name type="common">Siberian crab apple</name>
    <name type="synonym">Pyrus baccata</name>
    <dbReference type="NCBI Taxonomy" id="106549"/>
    <lineage>
        <taxon>Eukaryota</taxon>
        <taxon>Viridiplantae</taxon>
        <taxon>Streptophyta</taxon>
        <taxon>Embryophyta</taxon>
        <taxon>Tracheophyta</taxon>
        <taxon>Spermatophyta</taxon>
        <taxon>Magnoliopsida</taxon>
        <taxon>eudicotyledons</taxon>
        <taxon>Gunneridae</taxon>
        <taxon>Pentapetalae</taxon>
        <taxon>rosids</taxon>
        <taxon>fabids</taxon>
        <taxon>Rosales</taxon>
        <taxon>Rosaceae</taxon>
        <taxon>Amygdaloideae</taxon>
        <taxon>Maleae</taxon>
        <taxon>Malus</taxon>
    </lineage>
</organism>
<dbReference type="Proteomes" id="UP000315295">
    <property type="component" value="Unassembled WGS sequence"/>
</dbReference>